<evidence type="ECO:0000256" key="6">
    <source>
        <dbReference type="ARBA" id="ARBA00023002"/>
    </source>
</evidence>
<dbReference type="GO" id="GO:0016705">
    <property type="term" value="F:oxidoreductase activity, acting on paired donors, with incorporation or reduction of molecular oxygen"/>
    <property type="evidence" value="ECO:0007669"/>
    <property type="project" value="InterPro"/>
</dbReference>
<dbReference type="Proteomes" id="UP000274515">
    <property type="component" value="Unassembled WGS sequence"/>
</dbReference>
<organism evidence="10 11">
    <name type="scientific">Saccharopolyspora rhizosphaerae</name>
    <dbReference type="NCBI Taxonomy" id="2492662"/>
    <lineage>
        <taxon>Bacteria</taxon>
        <taxon>Bacillati</taxon>
        <taxon>Actinomycetota</taxon>
        <taxon>Actinomycetes</taxon>
        <taxon>Pseudonocardiales</taxon>
        <taxon>Pseudonocardiaceae</taxon>
        <taxon>Saccharopolyspora</taxon>
    </lineage>
</organism>
<dbReference type="FunFam" id="1.10.630.10:FF:000018">
    <property type="entry name" value="Cytochrome P450 monooxygenase"/>
    <property type="match status" value="1"/>
</dbReference>
<comment type="subcellular location">
    <subcellularLocation>
        <location evidence="1">Cytoplasm</location>
    </subcellularLocation>
</comment>
<dbReference type="AlphaFoldDB" id="A0A426JUL0"/>
<keyword evidence="6 9" id="KW-0560">Oxidoreductase</keyword>
<proteinExistence type="inferred from homology"/>
<comment type="caution">
    <text evidence="10">The sequence shown here is derived from an EMBL/GenBank/DDBJ whole genome shotgun (WGS) entry which is preliminary data.</text>
</comment>
<keyword evidence="7 9" id="KW-0408">Iron</keyword>
<dbReference type="GO" id="GO:0005737">
    <property type="term" value="C:cytoplasm"/>
    <property type="evidence" value="ECO:0007669"/>
    <property type="project" value="UniProtKB-SubCell"/>
</dbReference>
<dbReference type="InterPro" id="IPR001128">
    <property type="entry name" value="Cyt_P450"/>
</dbReference>
<dbReference type="PROSITE" id="PS00086">
    <property type="entry name" value="CYTOCHROME_P450"/>
    <property type="match status" value="1"/>
</dbReference>
<evidence type="ECO:0000256" key="7">
    <source>
        <dbReference type="ARBA" id="ARBA00023004"/>
    </source>
</evidence>
<dbReference type="InterPro" id="IPR036396">
    <property type="entry name" value="Cyt_P450_sf"/>
</dbReference>
<dbReference type="PRINTS" id="PR00359">
    <property type="entry name" value="BP450"/>
</dbReference>
<keyword evidence="3" id="KW-0963">Cytoplasm</keyword>
<gene>
    <name evidence="10" type="ORF">EIL87_11285</name>
</gene>
<name>A0A426JUL0_9PSEU</name>
<dbReference type="GO" id="GO:0005506">
    <property type="term" value="F:iron ion binding"/>
    <property type="evidence" value="ECO:0007669"/>
    <property type="project" value="InterPro"/>
</dbReference>
<keyword evidence="4 9" id="KW-0349">Heme</keyword>
<dbReference type="InterPro" id="IPR002397">
    <property type="entry name" value="Cyt_P450_B"/>
</dbReference>
<keyword evidence="8 9" id="KW-0503">Monooxygenase</keyword>
<evidence type="ECO:0000313" key="10">
    <source>
        <dbReference type="EMBL" id="RRO16872.1"/>
    </source>
</evidence>
<dbReference type="GO" id="GO:0004497">
    <property type="term" value="F:monooxygenase activity"/>
    <property type="evidence" value="ECO:0007669"/>
    <property type="project" value="UniProtKB-KW"/>
</dbReference>
<dbReference type="PANTHER" id="PTHR46696">
    <property type="entry name" value="P450, PUTATIVE (EUROFUNG)-RELATED"/>
    <property type="match status" value="1"/>
</dbReference>
<evidence type="ECO:0000256" key="3">
    <source>
        <dbReference type="ARBA" id="ARBA00022490"/>
    </source>
</evidence>
<evidence type="ECO:0000256" key="8">
    <source>
        <dbReference type="ARBA" id="ARBA00023033"/>
    </source>
</evidence>
<dbReference type="EMBL" id="RSAA01000010">
    <property type="protein sequence ID" value="RRO16872.1"/>
    <property type="molecule type" value="Genomic_DNA"/>
</dbReference>
<protein>
    <submittedName>
        <fullName evidence="10">Cytochrome P450</fullName>
    </submittedName>
</protein>
<dbReference type="InterPro" id="IPR017972">
    <property type="entry name" value="Cyt_P450_CS"/>
</dbReference>
<evidence type="ECO:0000313" key="11">
    <source>
        <dbReference type="Proteomes" id="UP000274515"/>
    </source>
</evidence>
<dbReference type="Pfam" id="PF00067">
    <property type="entry name" value="p450"/>
    <property type="match status" value="1"/>
</dbReference>
<evidence type="ECO:0000256" key="2">
    <source>
        <dbReference type="ARBA" id="ARBA00010617"/>
    </source>
</evidence>
<evidence type="ECO:0000256" key="1">
    <source>
        <dbReference type="ARBA" id="ARBA00004496"/>
    </source>
</evidence>
<dbReference type="Gene3D" id="1.10.630.10">
    <property type="entry name" value="Cytochrome P450"/>
    <property type="match status" value="1"/>
</dbReference>
<accession>A0A426JUL0</accession>
<dbReference type="GO" id="GO:0020037">
    <property type="term" value="F:heme binding"/>
    <property type="evidence" value="ECO:0007669"/>
    <property type="project" value="InterPro"/>
</dbReference>
<dbReference type="OrthoDB" id="3664945at2"/>
<dbReference type="RefSeq" id="WP_125090198.1">
    <property type="nucleotide sequence ID" value="NZ_RSAA01000010.1"/>
</dbReference>
<dbReference type="SUPFAM" id="SSF48264">
    <property type="entry name" value="Cytochrome P450"/>
    <property type="match status" value="1"/>
</dbReference>
<evidence type="ECO:0000256" key="5">
    <source>
        <dbReference type="ARBA" id="ARBA00022723"/>
    </source>
</evidence>
<dbReference type="CDD" id="cd11030">
    <property type="entry name" value="CYP105-like"/>
    <property type="match status" value="1"/>
</dbReference>
<evidence type="ECO:0000256" key="4">
    <source>
        <dbReference type="ARBA" id="ARBA00022617"/>
    </source>
</evidence>
<evidence type="ECO:0000256" key="9">
    <source>
        <dbReference type="RuleBase" id="RU000461"/>
    </source>
</evidence>
<dbReference type="PANTHER" id="PTHR46696:SF1">
    <property type="entry name" value="CYTOCHROME P450 YJIB-RELATED"/>
    <property type="match status" value="1"/>
</dbReference>
<comment type="similarity">
    <text evidence="2 9">Belongs to the cytochrome P450 family.</text>
</comment>
<keyword evidence="5 9" id="KW-0479">Metal-binding</keyword>
<sequence>MSEYPMQRASGCPLSPPPPLRALAAEKPLHRLEIWDGSAPWVVTGHAEQRALLSDPRVSVNEHLPGFPHFSSSMADTLDQRPKMVFNLDGDEHSRFRRIMTRAFTVKRITALRPRIQQITDELIDALLAGEKPADLVQQLALPLPSLMISELLGVPYHDHDFFQRTSRVGISRNADPEEHEKANRALTEYLVGLVRAKADDPGEDVCSDLAERVGAGEITELEAALIGVQLLVAGHETSANMIALGTAVLLDDPDQLAVVRAVADDPKLIAGATEELLRHLSIPHVGQRRIATADIDIAGETIREGEGIIIDLPLGNWDPAVFPEPERIHLGRDATRHQTFGFGPHNCVGQQLARAELQTVYGTLFRRIPTLTLAVPFDELDLKHDALAFGVHELPVTW</sequence>
<reference evidence="10 11" key="1">
    <citation type="submission" date="2018-11" db="EMBL/GenBank/DDBJ databases">
        <title>Saccharopolyspora rhizosphaerae sp. nov., an actinomycete isolated from rhizosphere soil in Thailand.</title>
        <authorList>
            <person name="Intra B."/>
            <person name="Euanorasetr J."/>
            <person name="Take A."/>
            <person name="Inahashi Y."/>
            <person name="Mori M."/>
            <person name="Panbangred W."/>
            <person name="Matsumoto A."/>
        </authorList>
    </citation>
    <scope>NUCLEOTIDE SEQUENCE [LARGE SCALE GENOMIC DNA]</scope>
    <source>
        <strain evidence="10 11">H219</strain>
    </source>
</reference>
<keyword evidence="11" id="KW-1185">Reference proteome</keyword>